<comment type="caution">
    <text evidence="8">The sequence shown here is derived from an EMBL/GenBank/DDBJ whole genome shotgun (WGS) entry which is preliminary data.</text>
</comment>
<dbReference type="InterPro" id="IPR036396">
    <property type="entry name" value="Cyt_P450_sf"/>
</dbReference>
<evidence type="ECO:0000256" key="6">
    <source>
        <dbReference type="ARBA" id="ARBA00023004"/>
    </source>
</evidence>
<dbReference type="Gene3D" id="1.10.630.10">
    <property type="entry name" value="Cytochrome P450"/>
    <property type="match status" value="1"/>
</dbReference>
<organism evidence="8 9">
    <name type="scientific">Neonectria magnoliae</name>
    <dbReference type="NCBI Taxonomy" id="2732573"/>
    <lineage>
        <taxon>Eukaryota</taxon>
        <taxon>Fungi</taxon>
        <taxon>Dikarya</taxon>
        <taxon>Ascomycota</taxon>
        <taxon>Pezizomycotina</taxon>
        <taxon>Sordariomycetes</taxon>
        <taxon>Hypocreomycetidae</taxon>
        <taxon>Hypocreales</taxon>
        <taxon>Nectriaceae</taxon>
        <taxon>Neonectria</taxon>
    </lineage>
</organism>
<evidence type="ECO:0000256" key="5">
    <source>
        <dbReference type="ARBA" id="ARBA00023002"/>
    </source>
</evidence>
<dbReference type="EMBL" id="JAZAVK010000036">
    <property type="protein sequence ID" value="KAK7428835.1"/>
    <property type="molecule type" value="Genomic_DNA"/>
</dbReference>
<keyword evidence="7" id="KW-0503">Monooxygenase</keyword>
<name>A0ABR1I5M8_9HYPO</name>
<evidence type="ECO:0000313" key="9">
    <source>
        <dbReference type="Proteomes" id="UP001498421"/>
    </source>
</evidence>
<evidence type="ECO:0000256" key="7">
    <source>
        <dbReference type="ARBA" id="ARBA00023033"/>
    </source>
</evidence>
<protein>
    <submittedName>
        <fullName evidence="8">Uncharacterized protein</fullName>
    </submittedName>
</protein>
<evidence type="ECO:0000313" key="8">
    <source>
        <dbReference type="EMBL" id="KAK7428835.1"/>
    </source>
</evidence>
<keyword evidence="4" id="KW-0479">Metal-binding</keyword>
<keyword evidence="6" id="KW-0408">Iron</keyword>
<sequence length="176" mass="19864">MTTSNGDNFSTFEDEPVCQCSSYTRGGAKTLFATIWKDRLASLKCTEDDPNRIEPQDHVQIMVHYAKKNHPEEFNDPDSMTWRLIAANFGSMHQTSIQVTKMLLNIIGSDTECNTIAALRDETRRVLENGGDSQWTKAKVAQMVKPDSVARETIRLHSFGGHTVLRKVKVQGYRTT</sequence>
<accession>A0ABR1I5M8</accession>
<keyword evidence="3" id="KW-0349">Heme</keyword>
<dbReference type="PANTHER" id="PTHR46206:SF1">
    <property type="entry name" value="P450, PUTATIVE (EUROFUNG)-RELATED"/>
    <property type="match status" value="1"/>
</dbReference>
<comment type="similarity">
    <text evidence="2">Belongs to the cytochrome P450 family.</text>
</comment>
<gene>
    <name evidence="8" type="ORF">QQZ08_004605</name>
</gene>
<dbReference type="Proteomes" id="UP001498421">
    <property type="component" value="Unassembled WGS sequence"/>
</dbReference>
<evidence type="ECO:0000256" key="4">
    <source>
        <dbReference type="ARBA" id="ARBA00022723"/>
    </source>
</evidence>
<comment type="cofactor">
    <cofactor evidence="1">
        <name>heme</name>
        <dbReference type="ChEBI" id="CHEBI:30413"/>
    </cofactor>
</comment>
<keyword evidence="9" id="KW-1185">Reference proteome</keyword>
<keyword evidence="5" id="KW-0560">Oxidoreductase</keyword>
<evidence type="ECO:0000256" key="1">
    <source>
        <dbReference type="ARBA" id="ARBA00001971"/>
    </source>
</evidence>
<dbReference type="SUPFAM" id="SSF48264">
    <property type="entry name" value="Cytochrome P450"/>
    <property type="match status" value="1"/>
</dbReference>
<proteinExistence type="inferred from homology"/>
<reference evidence="8 9" key="1">
    <citation type="journal article" date="2025" name="Microbiol. Resour. Announc.">
        <title>Draft genome sequences for Neonectria magnoliae and Neonectria punicea, canker pathogens of Liriodendron tulipifera and Acer saccharum in West Virginia.</title>
        <authorList>
            <person name="Petronek H.M."/>
            <person name="Kasson M.T."/>
            <person name="Metheny A.M."/>
            <person name="Stauder C.M."/>
            <person name="Lovett B."/>
            <person name="Lynch S.C."/>
            <person name="Garnas J.R."/>
            <person name="Kasson L.R."/>
            <person name="Stajich J.E."/>
        </authorList>
    </citation>
    <scope>NUCLEOTIDE SEQUENCE [LARGE SCALE GENOMIC DNA]</scope>
    <source>
        <strain evidence="8 9">NRRL 64651</strain>
    </source>
</reference>
<evidence type="ECO:0000256" key="2">
    <source>
        <dbReference type="ARBA" id="ARBA00010617"/>
    </source>
</evidence>
<dbReference type="PANTHER" id="PTHR46206">
    <property type="entry name" value="CYTOCHROME P450"/>
    <property type="match status" value="1"/>
</dbReference>
<evidence type="ECO:0000256" key="3">
    <source>
        <dbReference type="ARBA" id="ARBA00022617"/>
    </source>
</evidence>